<dbReference type="EMBL" id="VULT01000008">
    <property type="protein sequence ID" value="MSS17408.1"/>
    <property type="molecule type" value="Genomic_DNA"/>
</dbReference>
<feature type="coiled-coil region" evidence="5">
    <location>
        <begin position="990"/>
        <end position="1017"/>
    </location>
</feature>
<keyword evidence="1" id="KW-0547">Nucleotide-binding</keyword>
<keyword evidence="9" id="KW-1185">Reference proteome</keyword>
<evidence type="ECO:0000259" key="6">
    <source>
        <dbReference type="PROSITE" id="PS51192"/>
    </source>
</evidence>
<dbReference type="SMART" id="SM00490">
    <property type="entry name" value="HELICc"/>
    <property type="match status" value="1"/>
</dbReference>
<comment type="caution">
    <text evidence="8">The sequence shown here is derived from an EMBL/GenBank/DDBJ whole genome shotgun (WGS) entry which is preliminary data.</text>
</comment>
<dbReference type="InterPro" id="IPR027417">
    <property type="entry name" value="P-loop_NTPase"/>
</dbReference>
<evidence type="ECO:0000256" key="1">
    <source>
        <dbReference type="ARBA" id="ARBA00022741"/>
    </source>
</evidence>
<keyword evidence="5" id="KW-0175">Coiled coil</keyword>
<dbReference type="RefSeq" id="WP_154326694.1">
    <property type="nucleotide sequence ID" value="NZ_CP045696.1"/>
</dbReference>
<dbReference type="InterPro" id="IPR057342">
    <property type="entry name" value="DEXDc_RapA"/>
</dbReference>
<dbReference type="PROSITE" id="PS51192">
    <property type="entry name" value="HELICASE_ATP_BIND_1"/>
    <property type="match status" value="1"/>
</dbReference>
<dbReference type="InterPro" id="IPR049730">
    <property type="entry name" value="SNF2/RAD54-like_C"/>
</dbReference>
<dbReference type="Gene3D" id="3.40.50.10810">
    <property type="entry name" value="Tandem AAA-ATPase domain"/>
    <property type="match status" value="1"/>
</dbReference>
<accession>A0A6L5XDP1</accession>
<dbReference type="CDD" id="cd18793">
    <property type="entry name" value="SF2_C_SNF"/>
    <property type="match status" value="1"/>
</dbReference>
<keyword evidence="4" id="KW-0067">ATP-binding</keyword>
<evidence type="ECO:0008006" key="10">
    <source>
        <dbReference type="Google" id="ProtNLM"/>
    </source>
</evidence>
<sequence>MSKFSKGDKVININTNEHGVIIHVHNKSRRGQFYRVLYAEREDDERSDSLRLDEDLTDPFKRWQMGVFGYYSEFMKGNTTFKILSSNNSTISSLKASRTLFRPYQFKPLLKFLNSDNRRLLIADEVGLGKTIEAGHIMLELKARGELHNALVICPKSLISKWATELSDKFGLDFIEIESKDTLLHELKNHNGHVLAVINYDKIRENSDIINYIGKSNIKFGLIVCDESHKLRNNTTQLYRGAQTLLINADSVVFMSATPIMIDVNNLYYQLSLLDADTYNHPEVFRNNVQLNRPFVRALSQLNAGVNLNSIADELRTSNVDIINVINDVERIMTVRVDEYFREYPIYQRIMQNLTTGIDNYALRAKIQYDLSEMSPMSTIFSRTRKREVTQDWSQAERNPKTFRVDFTNEEENGYNDLIDDYVDEHTYIDEYGRERSGAMGLVTLKRQLASSVWACENNDSDLENGIDRFEDMLDNKFEALLRILKTVFDHGNKKIIVFAVFKKTLKYLKIRLAKAGYKSVVIYGGAKINKNEVLRQFQTDDSIQVLLSSEVGSEGLDMQFCNALVNYDLPWNPMVVEQRIGRIDRFGQKSPIVHIYNIIVRESILEDIYERLLMRIGIFKESIGDLEAILDSDINDDGKIISIRDALKNLERDFYADKLSKEQVEKKEKEIARAIENERLNLKKIEDGLTDTLTNDSYFRDEINKIINNNAYVTANELYYFVSQIIKEHLTVCELRQTDDRNIFDFAIPKSDPNCLKRFLQRYEPNDNESHKLFNHFIADIEDSLSLKITFDQETAFQDKSLVFINIYHPIIKAGVKLFQEKQDPSKNTFFFEVNAGDLPHEFANKSFMLALYKVSTSRSQYGDKVITNDYLFPILYDLERKEAIEETELTEKVLGRIQIGGQYAPLGDYSLPSAETLEDMRFDMKDIVDAHVAEIRADINDRIENSKKMRLEQTAQYYASRERSYESTISQYEILLEYAIGQNKDDDIRRAENTLRLLRHNLAELKSKREADEERIMRDVALKVVSSIQSLNLIKII</sequence>
<dbReference type="InterPro" id="IPR014001">
    <property type="entry name" value="Helicase_ATP-bd"/>
</dbReference>
<dbReference type="PANTHER" id="PTHR45766:SF6">
    <property type="entry name" value="SWI_SNF-RELATED MATRIX-ASSOCIATED ACTIN-DEPENDENT REGULATOR OF CHROMATIN SUBFAMILY A-LIKE PROTEIN 1"/>
    <property type="match status" value="1"/>
</dbReference>
<dbReference type="SMART" id="SM00487">
    <property type="entry name" value="DEXDc"/>
    <property type="match status" value="1"/>
</dbReference>
<protein>
    <recommendedName>
        <fullName evidence="10">Helicase</fullName>
    </recommendedName>
</protein>
<dbReference type="GO" id="GO:0016787">
    <property type="term" value="F:hydrolase activity"/>
    <property type="evidence" value="ECO:0007669"/>
    <property type="project" value="UniProtKB-KW"/>
</dbReference>
<keyword evidence="3" id="KW-0347">Helicase</keyword>
<evidence type="ECO:0000259" key="7">
    <source>
        <dbReference type="PROSITE" id="PS51194"/>
    </source>
</evidence>
<dbReference type="Proteomes" id="UP000483362">
    <property type="component" value="Unassembled WGS sequence"/>
</dbReference>
<evidence type="ECO:0000256" key="3">
    <source>
        <dbReference type="ARBA" id="ARBA00022806"/>
    </source>
</evidence>
<keyword evidence="2" id="KW-0378">Hydrolase</keyword>
<dbReference type="CDD" id="cd18011">
    <property type="entry name" value="DEXDc_RapA"/>
    <property type="match status" value="1"/>
</dbReference>
<dbReference type="PANTHER" id="PTHR45766">
    <property type="entry name" value="DNA ANNEALING HELICASE AND ENDONUCLEASE ZRANB3 FAMILY MEMBER"/>
    <property type="match status" value="1"/>
</dbReference>
<evidence type="ECO:0000313" key="9">
    <source>
        <dbReference type="Proteomes" id="UP000483362"/>
    </source>
</evidence>
<gene>
    <name evidence="8" type="ORF">FYJ29_06515</name>
</gene>
<name>A0A6L5XDP1_9BACT</name>
<proteinExistence type="predicted"/>
<dbReference type="Pfam" id="PF00271">
    <property type="entry name" value="Helicase_C"/>
    <property type="match status" value="1"/>
</dbReference>
<reference evidence="8 9" key="1">
    <citation type="submission" date="2019-08" db="EMBL/GenBank/DDBJ databases">
        <title>In-depth cultivation of the pig gut microbiome towards novel bacterial diversity and tailored functional studies.</title>
        <authorList>
            <person name="Wylensek D."/>
            <person name="Hitch T.C.A."/>
            <person name="Clavel T."/>
        </authorList>
    </citation>
    <scope>NUCLEOTIDE SEQUENCE [LARGE SCALE GENOMIC DNA]</scope>
    <source>
        <strain evidence="8 9">Oil-RF-744-WCA-WT-10</strain>
    </source>
</reference>
<dbReference type="GO" id="GO:0004386">
    <property type="term" value="F:helicase activity"/>
    <property type="evidence" value="ECO:0007669"/>
    <property type="project" value="UniProtKB-KW"/>
</dbReference>
<evidence type="ECO:0000256" key="2">
    <source>
        <dbReference type="ARBA" id="ARBA00022801"/>
    </source>
</evidence>
<evidence type="ECO:0000256" key="5">
    <source>
        <dbReference type="SAM" id="Coils"/>
    </source>
</evidence>
<dbReference type="InterPro" id="IPR001650">
    <property type="entry name" value="Helicase_C-like"/>
</dbReference>
<dbReference type="PROSITE" id="PS51194">
    <property type="entry name" value="HELICASE_CTER"/>
    <property type="match status" value="1"/>
</dbReference>
<dbReference type="Gene3D" id="3.40.50.300">
    <property type="entry name" value="P-loop containing nucleotide triphosphate hydrolases"/>
    <property type="match status" value="1"/>
</dbReference>
<evidence type="ECO:0000313" key="8">
    <source>
        <dbReference type="EMBL" id="MSS17408.1"/>
    </source>
</evidence>
<evidence type="ECO:0000256" key="4">
    <source>
        <dbReference type="ARBA" id="ARBA00022840"/>
    </source>
</evidence>
<organism evidence="8 9">
    <name type="scientific">Sodaliphilus pleomorphus</name>
    <dbReference type="NCBI Taxonomy" id="2606626"/>
    <lineage>
        <taxon>Bacteria</taxon>
        <taxon>Pseudomonadati</taxon>
        <taxon>Bacteroidota</taxon>
        <taxon>Bacteroidia</taxon>
        <taxon>Bacteroidales</taxon>
        <taxon>Muribaculaceae</taxon>
        <taxon>Sodaliphilus</taxon>
    </lineage>
</organism>
<feature type="domain" description="Helicase C-terminal" evidence="7">
    <location>
        <begin position="480"/>
        <end position="628"/>
    </location>
</feature>
<dbReference type="SUPFAM" id="SSF52540">
    <property type="entry name" value="P-loop containing nucleoside triphosphate hydrolases"/>
    <property type="match status" value="2"/>
</dbReference>
<dbReference type="Pfam" id="PF00176">
    <property type="entry name" value="SNF2-rel_dom"/>
    <property type="match status" value="1"/>
</dbReference>
<dbReference type="AlphaFoldDB" id="A0A6L5XDP1"/>
<feature type="domain" description="Helicase ATP-binding" evidence="6">
    <location>
        <begin position="111"/>
        <end position="277"/>
    </location>
</feature>
<dbReference type="InterPro" id="IPR000330">
    <property type="entry name" value="SNF2_N"/>
</dbReference>
<dbReference type="InterPro" id="IPR038718">
    <property type="entry name" value="SNF2-like_sf"/>
</dbReference>
<dbReference type="GO" id="GO:0005524">
    <property type="term" value="F:ATP binding"/>
    <property type="evidence" value="ECO:0007669"/>
    <property type="project" value="UniProtKB-KW"/>
</dbReference>